<accession>A0A1Z3HRH8</accession>
<dbReference type="PANTHER" id="PTHR10566:SF113">
    <property type="entry name" value="PROTEIN ACTIVITY OF BC1 COMPLEX KINASE 7, CHLOROPLASTIC"/>
    <property type="match status" value="1"/>
</dbReference>
<gene>
    <name evidence="4" type="ORF">XM38_038160</name>
</gene>
<dbReference type="STRING" id="1641165.XM38_06820"/>
<dbReference type="Proteomes" id="UP000191901">
    <property type="component" value="Chromosome"/>
</dbReference>
<dbReference type="RefSeq" id="WP_080806951.1">
    <property type="nucleotide sequence ID" value="NZ_CP021983.2"/>
</dbReference>
<dbReference type="GO" id="GO:0016301">
    <property type="term" value="F:kinase activity"/>
    <property type="evidence" value="ECO:0007669"/>
    <property type="project" value="UniProtKB-KW"/>
</dbReference>
<keyword evidence="5" id="KW-1185">Reference proteome</keyword>
<keyword evidence="2" id="KW-0472">Membrane</keyword>
<feature type="transmembrane region" description="Helical" evidence="2">
    <location>
        <begin position="494"/>
        <end position="514"/>
    </location>
</feature>
<dbReference type="InterPro" id="IPR004147">
    <property type="entry name" value="ABC1_dom"/>
</dbReference>
<evidence type="ECO:0000256" key="2">
    <source>
        <dbReference type="SAM" id="Phobius"/>
    </source>
</evidence>
<dbReference type="SUPFAM" id="SSF56112">
    <property type="entry name" value="Protein kinase-like (PK-like)"/>
    <property type="match status" value="1"/>
</dbReference>
<evidence type="ECO:0000313" key="5">
    <source>
        <dbReference type="Proteomes" id="UP000191901"/>
    </source>
</evidence>
<comment type="similarity">
    <text evidence="1">Belongs to the protein kinase superfamily. ADCK protein kinase family.</text>
</comment>
<dbReference type="OrthoDB" id="438485at2"/>
<name>A0A1Z3HRH8_9CYAN</name>
<dbReference type="CDD" id="cd05121">
    <property type="entry name" value="ABC1_ADCK3-like"/>
    <property type="match status" value="1"/>
</dbReference>
<proteinExistence type="inferred from homology"/>
<sequence length="545" mass="61119">MTASSRLSRQGEIIEVFLRNGWDYMRRLLIKGQADEPDIPPPEVLRNILTELGPVYVKLGQLLSTRPDLLPPPYIEALSRLQSTVPAVAPEVMEDFIRQQLPAPPEELFEQLDYRAIAAGSIAQTHKAMLRDGRAVALKVQRPGIDRLVQRDMALIKDIARLVAATQFGQRNNVMELAEEFHDALNGELNFMTEANHTEQLRRSIARSSWYDPKQIVIPSIFWELTNAKLMTMEWLNGRPILTSKIATEDTAAARDAREEVTTLLFRAFFKQYFVDGFFHADPHPGNLFYLEDGRVAILDCGMVGRMDPNLRATMTEMVLAVANCDAQRCTQLTLQMAEPLQPVNLVRLENDFTRLLRRYYGLSVGEINTAEVFGQLMDAGTRNSLRWPANVGLFTKSLANLEGAARQFNPNVNLLAEIRPLMADLFRNQLIGADPLQALLRTGLEFRNLSLSSPRQFGFLLDRLASEQLKLNLSIQGLDSLRRSIDDAANRRAFSTVVAALIIGAAIVSTSQQSSQGQILSNILFAAATFLGLWLVFSILRAER</sequence>
<keyword evidence="2" id="KW-0812">Transmembrane</keyword>
<reference evidence="4 5" key="1">
    <citation type="journal article" date="2016" name="Biochim. Biophys. Acta">
        <title>Characterization of red-shifted phycobilisomes isolated from the chlorophyll f-containing cyanobacterium Halomicronema hongdechloris.</title>
        <authorList>
            <person name="Li Y."/>
            <person name="Lin Y."/>
            <person name="Garvey C.J."/>
            <person name="Birch D."/>
            <person name="Corkery R.W."/>
            <person name="Loughlin P.C."/>
            <person name="Scheer H."/>
            <person name="Willows R.D."/>
            <person name="Chen M."/>
        </authorList>
    </citation>
    <scope>NUCLEOTIDE SEQUENCE [LARGE SCALE GENOMIC DNA]</scope>
    <source>
        <strain evidence="4 5">C2206</strain>
    </source>
</reference>
<feature type="transmembrane region" description="Helical" evidence="2">
    <location>
        <begin position="520"/>
        <end position="541"/>
    </location>
</feature>
<dbReference type="InterPro" id="IPR050154">
    <property type="entry name" value="UbiB_kinase"/>
</dbReference>
<protein>
    <submittedName>
        <fullName evidence="4">Unusual protein kinase</fullName>
    </submittedName>
</protein>
<keyword evidence="4" id="KW-0418">Kinase</keyword>
<evidence type="ECO:0000256" key="1">
    <source>
        <dbReference type="ARBA" id="ARBA00009670"/>
    </source>
</evidence>
<dbReference type="PANTHER" id="PTHR10566">
    <property type="entry name" value="CHAPERONE-ACTIVITY OF BC1 COMPLEX CABC1 -RELATED"/>
    <property type="match status" value="1"/>
</dbReference>
<dbReference type="KEGG" id="hhg:XM38_038160"/>
<dbReference type="Pfam" id="PF03109">
    <property type="entry name" value="ABC1"/>
    <property type="match status" value="1"/>
</dbReference>
<dbReference type="AlphaFoldDB" id="A0A1Z3HRH8"/>
<evidence type="ECO:0000259" key="3">
    <source>
        <dbReference type="Pfam" id="PF03109"/>
    </source>
</evidence>
<dbReference type="EMBL" id="CP021983">
    <property type="protein sequence ID" value="ASC72856.1"/>
    <property type="molecule type" value="Genomic_DNA"/>
</dbReference>
<dbReference type="InterPro" id="IPR011009">
    <property type="entry name" value="Kinase-like_dom_sf"/>
</dbReference>
<evidence type="ECO:0000313" key="4">
    <source>
        <dbReference type="EMBL" id="ASC72856.1"/>
    </source>
</evidence>
<organism evidence="4 5">
    <name type="scientific">Halomicronema hongdechloris C2206</name>
    <dbReference type="NCBI Taxonomy" id="1641165"/>
    <lineage>
        <taxon>Bacteria</taxon>
        <taxon>Bacillati</taxon>
        <taxon>Cyanobacteriota</taxon>
        <taxon>Cyanophyceae</taxon>
        <taxon>Nodosilineales</taxon>
        <taxon>Nodosilineaceae</taxon>
        <taxon>Halomicronema</taxon>
    </lineage>
</organism>
<feature type="domain" description="ABC1 atypical kinase-like" evidence="3">
    <location>
        <begin position="80"/>
        <end position="333"/>
    </location>
</feature>
<keyword evidence="2" id="KW-1133">Transmembrane helix</keyword>
<keyword evidence="4" id="KW-0808">Transferase</keyword>